<dbReference type="Gene3D" id="1.10.287.950">
    <property type="entry name" value="Methyl-accepting chemotaxis protein"/>
    <property type="match status" value="1"/>
</dbReference>
<evidence type="ECO:0000259" key="7">
    <source>
        <dbReference type="PROSITE" id="PS50885"/>
    </source>
</evidence>
<dbReference type="CDD" id="cd06225">
    <property type="entry name" value="HAMP"/>
    <property type="match status" value="1"/>
</dbReference>
<comment type="caution">
    <text evidence="8">The sequence shown here is derived from an EMBL/GenBank/DDBJ whole genome shotgun (WGS) entry which is preliminary data.</text>
</comment>
<dbReference type="PROSITE" id="PS50111">
    <property type="entry name" value="CHEMOTAXIS_TRANSDUC_2"/>
    <property type="match status" value="1"/>
</dbReference>
<feature type="region of interest" description="Disordered" evidence="4">
    <location>
        <begin position="357"/>
        <end position="382"/>
    </location>
</feature>
<feature type="compositionally biased region" description="Low complexity" evidence="4">
    <location>
        <begin position="357"/>
        <end position="380"/>
    </location>
</feature>
<dbReference type="Pfam" id="PF14827">
    <property type="entry name" value="dCache_3"/>
    <property type="match status" value="1"/>
</dbReference>
<dbReference type="AlphaFoldDB" id="U7D438"/>
<evidence type="ECO:0000256" key="3">
    <source>
        <dbReference type="PROSITE-ProRule" id="PRU00284"/>
    </source>
</evidence>
<dbReference type="SMART" id="SM00304">
    <property type="entry name" value="HAMP"/>
    <property type="match status" value="1"/>
</dbReference>
<evidence type="ECO:0000259" key="6">
    <source>
        <dbReference type="PROSITE" id="PS50111"/>
    </source>
</evidence>
<keyword evidence="5" id="KW-0812">Transmembrane</keyword>
<keyword evidence="1" id="KW-0145">Chemotaxis</keyword>
<feature type="compositionally biased region" description="Polar residues" evidence="4">
    <location>
        <begin position="414"/>
        <end position="423"/>
    </location>
</feature>
<keyword evidence="5" id="KW-0472">Membrane</keyword>
<dbReference type="SMART" id="SM00283">
    <property type="entry name" value="MA"/>
    <property type="match status" value="1"/>
</dbReference>
<organism evidence="8 9">
    <name type="scientific">Chitinivibrio alkaliphilus ACht1</name>
    <dbReference type="NCBI Taxonomy" id="1313304"/>
    <lineage>
        <taxon>Bacteria</taxon>
        <taxon>Pseudomonadati</taxon>
        <taxon>Fibrobacterota</taxon>
        <taxon>Chitinivibrionia</taxon>
        <taxon>Chitinivibrionales</taxon>
        <taxon>Chitinivibrionaceae</taxon>
        <taxon>Chitinivibrio</taxon>
    </lineage>
</organism>
<dbReference type="PROSITE" id="PS50885">
    <property type="entry name" value="HAMP"/>
    <property type="match status" value="1"/>
</dbReference>
<keyword evidence="9" id="KW-1185">Reference proteome</keyword>
<dbReference type="PANTHER" id="PTHR43531:SF11">
    <property type="entry name" value="METHYL-ACCEPTING CHEMOTAXIS PROTEIN 3"/>
    <property type="match status" value="1"/>
</dbReference>
<dbReference type="Pfam" id="PF00015">
    <property type="entry name" value="MCPsignal"/>
    <property type="match status" value="1"/>
</dbReference>
<dbReference type="Pfam" id="PF00672">
    <property type="entry name" value="HAMP"/>
    <property type="match status" value="1"/>
</dbReference>
<feature type="region of interest" description="Disordered" evidence="4">
    <location>
        <begin position="394"/>
        <end position="423"/>
    </location>
</feature>
<dbReference type="PANTHER" id="PTHR43531">
    <property type="entry name" value="PROTEIN ICFG"/>
    <property type="match status" value="1"/>
</dbReference>
<reference evidence="8 9" key="1">
    <citation type="journal article" date="2013" name="Environ. Microbiol.">
        <title>Genome analysis of Chitinivibrio alkaliphilus gen. nov., sp. nov., a novel extremely haloalkaliphilic anaerobic chitinolytic bacterium from the candidate phylum Termite Group 3.</title>
        <authorList>
            <person name="Sorokin D.Y."/>
            <person name="Gumerov V.M."/>
            <person name="Rakitin A.L."/>
            <person name="Beletsky A.V."/>
            <person name="Damste J.S."/>
            <person name="Muyzer G."/>
            <person name="Mardanov A.V."/>
            <person name="Ravin N.V."/>
        </authorList>
    </citation>
    <scope>NUCLEOTIDE SEQUENCE [LARGE SCALE GENOMIC DNA]</scope>
    <source>
        <strain evidence="8 9">ACht1</strain>
    </source>
</reference>
<feature type="domain" description="HAMP" evidence="7">
    <location>
        <begin position="253"/>
        <end position="305"/>
    </location>
</feature>
<dbReference type="eggNOG" id="COG0840">
    <property type="taxonomic scope" value="Bacteria"/>
</dbReference>
<evidence type="ECO:0000256" key="4">
    <source>
        <dbReference type="SAM" id="MobiDB-lite"/>
    </source>
</evidence>
<dbReference type="GO" id="GO:0006935">
    <property type="term" value="P:chemotaxis"/>
    <property type="evidence" value="ECO:0007669"/>
    <property type="project" value="UniProtKB-KW"/>
</dbReference>
<proteinExistence type="inferred from homology"/>
<dbReference type="SUPFAM" id="SSF103190">
    <property type="entry name" value="Sensory domain-like"/>
    <property type="match status" value="1"/>
</dbReference>
<dbReference type="Proteomes" id="UP000017148">
    <property type="component" value="Unassembled WGS sequence"/>
</dbReference>
<evidence type="ECO:0000256" key="5">
    <source>
        <dbReference type="SAM" id="Phobius"/>
    </source>
</evidence>
<dbReference type="InterPro" id="IPR004090">
    <property type="entry name" value="Chemotax_Me-accpt_rcpt"/>
</dbReference>
<sequence length="529" mass="57491">MLKEYFNPFVESYQSIVGSPFSLHYHLPNGRSLARIWRDGWQVEIDGVRHDISDDISSFRATVLEVNRQKEPVMGIEVGRGGFVIRGLVPVRGSEGDHLGSVEMLSPFSEALSVFDQEDIEYGLYMNYEQREVARQLRDQPLLDSSFVRMGESDSVLFQGRVEEGLLHSAQKEGIGITYVDTYQIAVYPILDFSGTAVGAIATVRDISSDLADITAYRAEAEGEQRRLLLIVLTVVVVTITAISVITFFSLFRGVVQPLQQAVGLARRLEQGDLSTKLHHDRTDEIGVLSNALNRVVDQLHCRADVAMAIASGDLRQEIQLASEHDVNGLALKKTTERLSSSMSRVCDSSVQVEASSEQISSSSQTLASSASEQAASLQEMGSALEETAGKIRENAQNTQEADSSAKEVLSLAKSGSESMSTMEQTIADIENSGEKVGSFMKVIEDIAFQTNLLALNAAVEAARAGAHGKGFAVVADEVRSLAGRSGKAAQESVGLIEESRSFVRHGAAILKDVTASFSEIVRKIDELP</sequence>
<dbReference type="EMBL" id="ASJR01000037">
    <property type="protein sequence ID" value="ERP30723.1"/>
    <property type="molecule type" value="Genomic_DNA"/>
</dbReference>
<dbReference type="GO" id="GO:0007165">
    <property type="term" value="P:signal transduction"/>
    <property type="evidence" value="ECO:0007669"/>
    <property type="project" value="UniProtKB-KW"/>
</dbReference>
<dbReference type="InterPro" id="IPR003660">
    <property type="entry name" value="HAMP_dom"/>
</dbReference>
<dbReference type="InterPro" id="IPR004089">
    <property type="entry name" value="MCPsignal_dom"/>
</dbReference>
<dbReference type="STRING" id="1313304.CALK_2438"/>
<name>U7D438_9BACT</name>
<evidence type="ECO:0000313" key="9">
    <source>
        <dbReference type="Proteomes" id="UP000017148"/>
    </source>
</evidence>
<dbReference type="PATRIC" id="fig|1313304.3.peg.2318"/>
<gene>
    <name evidence="8" type="ORF">CALK_2438</name>
</gene>
<evidence type="ECO:0000256" key="2">
    <source>
        <dbReference type="ARBA" id="ARBA00029447"/>
    </source>
</evidence>
<dbReference type="InterPro" id="IPR029150">
    <property type="entry name" value="dCache_3"/>
</dbReference>
<dbReference type="InterPro" id="IPR029151">
    <property type="entry name" value="Sensor-like_sf"/>
</dbReference>
<dbReference type="InterPro" id="IPR051310">
    <property type="entry name" value="MCP_chemotaxis"/>
</dbReference>
<dbReference type="Gene3D" id="6.10.340.10">
    <property type="match status" value="1"/>
</dbReference>
<dbReference type="GO" id="GO:0016020">
    <property type="term" value="C:membrane"/>
    <property type="evidence" value="ECO:0007669"/>
    <property type="project" value="InterPro"/>
</dbReference>
<evidence type="ECO:0000313" key="8">
    <source>
        <dbReference type="EMBL" id="ERP30723.1"/>
    </source>
</evidence>
<keyword evidence="5" id="KW-1133">Transmembrane helix</keyword>
<comment type="similarity">
    <text evidence="2">Belongs to the methyl-accepting chemotaxis (MCP) protein family.</text>
</comment>
<dbReference type="SUPFAM" id="SSF58104">
    <property type="entry name" value="Methyl-accepting chemotaxis protein (MCP) signaling domain"/>
    <property type="match status" value="1"/>
</dbReference>
<protein>
    <submittedName>
        <fullName evidence="8">Methyl-accepting chemotaxis sensory transducer</fullName>
    </submittedName>
</protein>
<feature type="transmembrane region" description="Helical" evidence="5">
    <location>
        <begin position="228"/>
        <end position="252"/>
    </location>
</feature>
<keyword evidence="3" id="KW-0807">Transducer</keyword>
<dbReference type="eggNOG" id="COG2202">
    <property type="taxonomic scope" value="Bacteria"/>
</dbReference>
<dbReference type="GO" id="GO:0004888">
    <property type="term" value="F:transmembrane signaling receptor activity"/>
    <property type="evidence" value="ECO:0007669"/>
    <property type="project" value="InterPro"/>
</dbReference>
<dbReference type="PRINTS" id="PR00260">
    <property type="entry name" value="CHEMTRNSDUCR"/>
</dbReference>
<evidence type="ECO:0000256" key="1">
    <source>
        <dbReference type="ARBA" id="ARBA00022500"/>
    </source>
</evidence>
<feature type="domain" description="Methyl-accepting transducer" evidence="6">
    <location>
        <begin position="349"/>
        <end position="529"/>
    </location>
</feature>
<accession>U7D438</accession>